<feature type="region of interest" description="Disordered" evidence="6">
    <location>
        <begin position="1089"/>
        <end position="1170"/>
    </location>
</feature>
<comment type="similarity">
    <text evidence="2">Belongs to the myozenin family.</text>
</comment>
<dbReference type="InterPro" id="IPR038765">
    <property type="entry name" value="Papain-like_cys_pep_sf"/>
</dbReference>
<evidence type="ECO:0000256" key="6">
    <source>
        <dbReference type="SAM" id="MobiDB-lite"/>
    </source>
</evidence>
<dbReference type="FunFam" id="3.90.70.10:FF:000041">
    <property type="entry name" value="Inactive ubiquitin carboxyl-terminal hydrolase 53"/>
    <property type="match status" value="1"/>
</dbReference>
<feature type="region of interest" description="Disordered" evidence="6">
    <location>
        <begin position="746"/>
        <end position="781"/>
    </location>
</feature>
<protein>
    <recommendedName>
        <fullName evidence="7">USP domain-containing protein</fullName>
    </recommendedName>
</protein>
<feature type="compositionally biased region" description="Basic and acidic residues" evidence="6">
    <location>
        <begin position="954"/>
        <end position="968"/>
    </location>
</feature>
<feature type="compositionally biased region" description="Basic and acidic residues" evidence="6">
    <location>
        <begin position="1008"/>
        <end position="1017"/>
    </location>
</feature>
<dbReference type="PANTHER" id="PTHR22975:SF6">
    <property type="entry name" value="INACTIVE UBIQUITIN CARBOXYL-TERMINAL HYDROLASE 53"/>
    <property type="match status" value="1"/>
</dbReference>
<feature type="region of interest" description="Disordered" evidence="6">
    <location>
        <begin position="794"/>
        <end position="921"/>
    </location>
</feature>
<feature type="compositionally biased region" description="Polar residues" evidence="6">
    <location>
        <begin position="881"/>
        <end position="900"/>
    </location>
</feature>
<dbReference type="Gene3D" id="3.90.70.10">
    <property type="entry name" value="Cysteine proteinases"/>
    <property type="match status" value="1"/>
</dbReference>
<dbReference type="InterPro" id="IPR008438">
    <property type="entry name" value="MYOZ"/>
</dbReference>
<dbReference type="GO" id="GO:0030018">
    <property type="term" value="C:Z disc"/>
    <property type="evidence" value="ECO:0007669"/>
    <property type="project" value="InterPro"/>
</dbReference>
<evidence type="ECO:0000259" key="7">
    <source>
        <dbReference type="PROSITE" id="PS50235"/>
    </source>
</evidence>
<dbReference type="GO" id="GO:0016579">
    <property type="term" value="P:protein deubiquitination"/>
    <property type="evidence" value="ECO:0007669"/>
    <property type="project" value="InterPro"/>
</dbReference>
<evidence type="ECO:0000256" key="3">
    <source>
        <dbReference type="ARBA" id="ARBA00022553"/>
    </source>
</evidence>
<dbReference type="PANTHER" id="PTHR22975">
    <property type="entry name" value="UBIQUITIN SPECIFIC PROTEINASE"/>
    <property type="match status" value="1"/>
</dbReference>
<feature type="compositionally biased region" description="Basic and acidic residues" evidence="6">
    <location>
        <begin position="977"/>
        <end position="1000"/>
    </location>
</feature>
<feature type="compositionally biased region" description="Basic and acidic residues" evidence="6">
    <location>
        <begin position="1316"/>
        <end position="1328"/>
    </location>
</feature>
<dbReference type="GO" id="GO:0010996">
    <property type="term" value="P:response to auditory stimulus"/>
    <property type="evidence" value="ECO:0007669"/>
    <property type="project" value="TreeGrafter"/>
</dbReference>
<dbReference type="CDD" id="cd02257">
    <property type="entry name" value="Peptidase_C19"/>
    <property type="match status" value="1"/>
</dbReference>
<dbReference type="InterPro" id="IPR028889">
    <property type="entry name" value="USP"/>
</dbReference>
<feature type="region of interest" description="Disordered" evidence="6">
    <location>
        <begin position="1285"/>
        <end position="1337"/>
    </location>
</feature>
<feature type="compositionally biased region" description="Polar residues" evidence="6">
    <location>
        <begin position="706"/>
        <end position="716"/>
    </location>
</feature>
<keyword evidence="3" id="KW-0597">Phosphoprotein</keyword>
<dbReference type="Proteomes" id="UP001187315">
    <property type="component" value="Unassembled WGS sequence"/>
</dbReference>
<dbReference type="GO" id="GO:0004843">
    <property type="term" value="F:cysteine-type deubiquitinase activity"/>
    <property type="evidence" value="ECO:0007669"/>
    <property type="project" value="InterPro"/>
</dbReference>
<feature type="compositionally biased region" description="Low complexity" evidence="6">
    <location>
        <begin position="1214"/>
        <end position="1225"/>
    </location>
</feature>
<keyword evidence="5" id="KW-0378">Hydrolase</keyword>
<name>A0AA88NW96_TACVA</name>
<feature type="compositionally biased region" description="Basic and acidic residues" evidence="6">
    <location>
        <begin position="1226"/>
        <end position="1241"/>
    </location>
</feature>
<evidence type="ECO:0000256" key="1">
    <source>
        <dbReference type="ARBA" id="ARBA00009085"/>
    </source>
</evidence>
<feature type="domain" description="USP" evidence="7">
    <location>
        <begin position="374"/>
        <end position="693"/>
    </location>
</feature>
<feature type="compositionally biased region" description="Basic and acidic residues" evidence="6">
    <location>
        <begin position="1289"/>
        <end position="1307"/>
    </location>
</feature>
<sequence>MSQHSLMTIRERKMQAAAICREIQGTDGSGMVLGRKVNTPKEIMLEELSLASNRGSRLFKMRQKRSEKYTFESTQNASIHMTDGVIPPAPGIENTVNGVGVDQASKTPPNTPDPHTMPNPDCIAPGYGGPMKDVPTEKFNRTAVPKSYFSPWEQALISDPSLANMVHLQMPESEPTPEIPQYKSFNRVATPFGGFGNATKTPVKSVEVNILPSESGLQPPEDVTGPMPSRPSFNRTALGWANDNAPLFLASATLEPKSSRSRDAEKRNADTWEYFLINFIGKKRNYPVKSSRTVAFSKDSLLRPSWSNSQDMDEFPYKLLNCERSDLVKESGSTSEGRFSSHSQMAWAKFFRKPGSNLGRVYQPGSMLSLAPTKGLLNEPGQNSCFLNSAVQVLWQLDIFRRSLRQVPNHYCLGEACIFCALKGIFSQFQDSRERALPSDNLRIALAETFKDEQRFQLGFMDDAAECFENILQRIHQHIVNDDETDACTSKVCITHQKFAMTLYEQTVCQSCGASSDPLPFTQLVNYVSTTALCQQFFKRRDERPRSDMFGELLRAANTIGDQRECPSKCGQVIKIRRVLMNSPEIVTIGFVWDSEQSDETENVIRSLSPHLSLSGVFYHVTDEQAQKSDLQLVGMICYTSKHYCAFAFHTKSSKWFFFDDATVKEVGSKWKDVVVKCIRGHFQPLLLFYTDPEGSAVRGPAVPRSDSSASHNKPSANGEIPGTPQPGIKKLELTRENLSAMLSGHGTLKQKSQPLSAFKRGTNQTSGGRGPVKVSGDPKGFLRELSREVAREARNINIMRRDNDKSQQRPETPIQRDTASERSYSRSLSPPENGFKNTESRLYRSQGRGPTRAERLPRTDRRVAHAPRSHSQPRIPVQPPSCNQSSRNNFSNGYDTDSSCDARERPNGAPRTHTNRSWKPMREVLNVDSILSNDNEHHLPGLGQQFSGQKQMPYERESRAAREDGKPKSLMTIYEDEQRHELGSRTSLDSESRERERTKGTVNHLTLKKENWKNQRMESGYESSDRLSNGSASLDSPVVDSVGAKELPRVPDLHLLRDQDYLRRYEDSKADGSHTPLSLGELRGKQHEYIPRLNRRGPLDGTDGSIGTALLKKTSSSEWNSSDDLAGPVSEQEDSLSQTDVPPLVPHQQAQSFSQSSAPPLPPKPQVLRSDNKRGLIQDSAQTRPKSPAYKGVTLSKMSSGIWLENSELNMLSSSDSSSKSGSSDQERNDLSASESEDKCPSNPDCCFDSTVTGDYVIPTTYFSVDSCMTDTYRAKYHKKRSALHAAADSKRGEHTSSSESDHGERASPSPADFKIPDLSRTKKETAHTSTKPIVKWNPVSVKGLDEHGFL</sequence>
<dbReference type="InterPro" id="IPR001394">
    <property type="entry name" value="Peptidase_C19_UCH"/>
</dbReference>
<dbReference type="GO" id="GO:0005911">
    <property type="term" value="C:cell-cell junction"/>
    <property type="evidence" value="ECO:0007669"/>
    <property type="project" value="TreeGrafter"/>
</dbReference>
<reference evidence="8" key="1">
    <citation type="submission" date="2023-08" db="EMBL/GenBank/DDBJ databases">
        <title>Pelteobagrus vachellii genome.</title>
        <authorList>
            <person name="Liu H."/>
        </authorList>
    </citation>
    <scope>NUCLEOTIDE SEQUENCE</scope>
    <source>
        <strain evidence="8">PRFRI_2022a</strain>
        <tissue evidence="8">Muscle</tissue>
    </source>
</reference>
<feature type="region of interest" description="Disordered" evidence="6">
    <location>
        <begin position="699"/>
        <end position="729"/>
    </location>
</feature>
<feature type="region of interest" description="Disordered" evidence="6">
    <location>
        <begin position="1213"/>
        <end position="1245"/>
    </location>
</feature>
<keyword evidence="9" id="KW-1185">Reference proteome</keyword>
<dbReference type="InterPro" id="IPR052398">
    <property type="entry name" value="Ubiquitin_hydrolase_53/54"/>
</dbReference>
<feature type="region of interest" description="Disordered" evidence="6">
    <location>
        <begin position="936"/>
        <end position="1038"/>
    </location>
</feature>
<evidence type="ECO:0000313" key="8">
    <source>
        <dbReference type="EMBL" id="KAK2860527.1"/>
    </source>
</evidence>
<evidence type="ECO:0000256" key="4">
    <source>
        <dbReference type="ARBA" id="ARBA00022786"/>
    </source>
</evidence>
<evidence type="ECO:0000313" key="9">
    <source>
        <dbReference type="Proteomes" id="UP001187315"/>
    </source>
</evidence>
<proteinExistence type="inferred from homology"/>
<feature type="compositionally biased region" description="Low complexity" evidence="6">
    <location>
        <begin position="1149"/>
        <end position="1159"/>
    </location>
</feature>
<dbReference type="EMBL" id="JAVHJS010000004">
    <property type="protein sequence ID" value="KAK2860527.1"/>
    <property type="molecule type" value="Genomic_DNA"/>
</dbReference>
<evidence type="ECO:0000256" key="5">
    <source>
        <dbReference type="ARBA" id="ARBA00022801"/>
    </source>
</evidence>
<keyword evidence="4" id="KW-0833">Ubl conjugation pathway</keyword>
<feature type="compositionally biased region" description="Polar residues" evidence="6">
    <location>
        <begin position="1114"/>
        <end position="1124"/>
    </location>
</feature>
<gene>
    <name evidence="8" type="ORF">Q7C36_004693</name>
</gene>
<comment type="caution">
    <text evidence="8">The sequence shown here is derived from an EMBL/GenBank/DDBJ whole genome shotgun (WGS) entry which is preliminary data.</text>
</comment>
<dbReference type="SUPFAM" id="SSF54001">
    <property type="entry name" value="Cysteine proteinases"/>
    <property type="match status" value="1"/>
</dbReference>
<feature type="compositionally biased region" description="Basic and acidic residues" evidence="6">
    <location>
        <begin position="852"/>
        <end position="864"/>
    </location>
</feature>
<dbReference type="Pfam" id="PF00443">
    <property type="entry name" value="UCH"/>
    <property type="match status" value="1"/>
</dbReference>
<feature type="compositionally biased region" description="Basic and acidic residues" evidence="6">
    <location>
        <begin position="794"/>
        <end position="809"/>
    </location>
</feature>
<dbReference type="GO" id="GO:0007605">
    <property type="term" value="P:sensory perception of sound"/>
    <property type="evidence" value="ECO:0007669"/>
    <property type="project" value="TreeGrafter"/>
</dbReference>
<dbReference type="PROSITE" id="PS50235">
    <property type="entry name" value="USP_3"/>
    <property type="match status" value="1"/>
</dbReference>
<comment type="similarity">
    <text evidence="1">Belongs to the peptidase C19 family.</text>
</comment>
<accession>A0AA88NW96</accession>
<dbReference type="Pfam" id="PF05556">
    <property type="entry name" value="Calsarcin"/>
    <property type="match status" value="1"/>
</dbReference>
<feature type="compositionally biased region" description="Polar residues" evidence="6">
    <location>
        <begin position="750"/>
        <end position="767"/>
    </location>
</feature>
<evidence type="ECO:0000256" key="2">
    <source>
        <dbReference type="ARBA" id="ARBA00009126"/>
    </source>
</evidence>
<organism evidence="8 9">
    <name type="scientific">Tachysurus vachellii</name>
    <name type="common">Darkbarbel catfish</name>
    <name type="synonym">Pelteobagrus vachellii</name>
    <dbReference type="NCBI Taxonomy" id="175792"/>
    <lineage>
        <taxon>Eukaryota</taxon>
        <taxon>Metazoa</taxon>
        <taxon>Chordata</taxon>
        <taxon>Craniata</taxon>
        <taxon>Vertebrata</taxon>
        <taxon>Euteleostomi</taxon>
        <taxon>Actinopterygii</taxon>
        <taxon>Neopterygii</taxon>
        <taxon>Teleostei</taxon>
        <taxon>Ostariophysi</taxon>
        <taxon>Siluriformes</taxon>
        <taxon>Bagridae</taxon>
        <taxon>Tachysurus</taxon>
    </lineage>
</organism>